<protein>
    <recommendedName>
        <fullName evidence="3">Phage Mu protein F like protein</fullName>
    </recommendedName>
</protein>
<name>A0A1H6CSF8_9SPHI</name>
<evidence type="ECO:0000313" key="2">
    <source>
        <dbReference type="Proteomes" id="UP000236731"/>
    </source>
</evidence>
<accession>A0A1H6CSF8</accession>
<evidence type="ECO:0000313" key="1">
    <source>
        <dbReference type="EMBL" id="SEG75921.1"/>
    </source>
</evidence>
<dbReference type="EMBL" id="FNUT01000019">
    <property type="protein sequence ID" value="SEG75921.1"/>
    <property type="molecule type" value="Genomic_DNA"/>
</dbReference>
<keyword evidence="2" id="KW-1185">Reference proteome</keyword>
<gene>
    <name evidence="1" type="ORF">SAMN05421877_11955</name>
</gene>
<dbReference type="RefSeq" id="WP_103908017.1">
    <property type="nucleotide sequence ID" value="NZ_CP049246.1"/>
</dbReference>
<dbReference type="OrthoDB" id="5405416at2"/>
<organism evidence="1 2">
    <name type="scientific">Sphingobacterium lactis</name>
    <dbReference type="NCBI Taxonomy" id="797291"/>
    <lineage>
        <taxon>Bacteria</taxon>
        <taxon>Pseudomonadati</taxon>
        <taxon>Bacteroidota</taxon>
        <taxon>Sphingobacteriia</taxon>
        <taxon>Sphingobacteriales</taxon>
        <taxon>Sphingobacteriaceae</taxon>
        <taxon>Sphingobacterium</taxon>
    </lineage>
</organism>
<sequence>MNPKLQLRRYARAEDRKLKAYEKKYAKSILRVLNHQLDEAIRNLQSGAIFLDVSMNDVLSNLYKEVGVEIANSQYDALTSFKTKANEFFLNTWLDFMTNYILSSMAGRVTGINDTTRKKIQETIAIGFNLGLEAEQIAQFLRERIGQFNVYRSIMIARTEIAEAANIAKDRSSEDWERETGENLYKVWIKRAAKEPRTFHQEQDNGKAIPKSDYFQVRNPKTGGVDLMMRPHDPNGGAIQNVQCSCVVVYVSESYARRLNSQK</sequence>
<reference evidence="2" key="1">
    <citation type="submission" date="2016-10" db="EMBL/GenBank/DDBJ databases">
        <authorList>
            <person name="Varghese N."/>
            <person name="Submissions S."/>
        </authorList>
    </citation>
    <scope>NUCLEOTIDE SEQUENCE [LARGE SCALE GENOMIC DNA]</scope>
    <source>
        <strain evidence="2">DSM 22361</strain>
    </source>
</reference>
<evidence type="ECO:0008006" key="3">
    <source>
        <dbReference type="Google" id="ProtNLM"/>
    </source>
</evidence>
<proteinExistence type="predicted"/>
<dbReference type="AlphaFoldDB" id="A0A1H6CSF8"/>
<dbReference type="Proteomes" id="UP000236731">
    <property type="component" value="Unassembled WGS sequence"/>
</dbReference>